<reference evidence="2 3" key="1">
    <citation type="submission" date="2017-08" db="EMBL/GenBank/DDBJ databases">
        <title>Infants hospitalized years apart are colonized by the same room-sourced microbial strains.</title>
        <authorList>
            <person name="Brooks B."/>
            <person name="Olm M.R."/>
            <person name="Firek B.A."/>
            <person name="Baker R."/>
            <person name="Thomas B.C."/>
            <person name="Morowitz M.J."/>
            <person name="Banfield J.F."/>
        </authorList>
    </citation>
    <scope>NUCLEOTIDE SEQUENCE [LARGE SCALE GENOMIC DNA]</scope>
    <source>
        <strain evidence="2">S2_005_002_R2_29</strain>
    </source>
</reference>
<dbReference type="CDD" id="cd00093">
    <property type="entry name" value="HTH_XRE"/>
    <property type="match status" value="1"/>
</dbReference>
<dbReference type="EMBL" id="QFQB01000062">
    <property type="protein sequence ID" value="PZQ45116.1"/>
    <property type="molecule type" value="Genomic_DNA"/>
</dbReference>
<dbReference type="SUPFAM" id="SSF47413">
    <property type="entry name" value="lambda repressor-like DNA-binding domains"/>
    <property type="match status" value="1"/>
</dbReference>
<sequence length="98" mass="11394">MTLSVKNPKKKFVSDLDVIVGRNLRTKRAERGLSQEKLGEGVDLTYQQVQKQENGKNRVSAARLYEYSLILDIPVIEFFEGVEDIARQRIQRRMKINE</sequence>
<gene>
    <name evidence="2" type="ORF">DI551_08355</name>
</gene>
<dbReference type="Pfam" id="PF01381">
    <property type="entry name" value="HTH_3"/>
    <property type="match status" value="1"/>
</dbReference>
<dbReference type="InterPro" id="IPR010982">
    <property type="entry name" value="Lambda_DNA-bd_dom_sf"/>
</dbReference>
<dbReference type="GO" id="GO:0003677">
    <property type="term" value="F:DNA binding"/>
    <property type="evidence" value="ECO:0007669"/>
    <property type="project" value="InterPro"/>
</dbReference>
<evidence type="ECO:0000313" key="3">
    <source>
        <dbReference type="Proteomes" id="UP000249417"/>
    </source>
</evidence>
<accession>A0A2W5MVB3</accession>
<dbReference type="SMART" id="SM00530">
    <property type="entry name" value="HTH_XRE"/>
    <property type="match status" value="1"/>
</dbReference>
<dbReference type="Gene3D" id="1.10.260.40">
    <property type="entry name" value="lambda repressor-like DNA-binding domains"/>
    <property type="match status" value="1"/>
</dbReference>
<dbReference type="PROSITE" id="PS50943">
    <property type="entry name" value="HTH_CROC1"/>
    <property type="match status" value="1"/>
</dbReference>
<dbReference type="Proteomes" id="UP000249417">
    <property type="component" value="Unassembled WGS sequence"/>
</dbReference>
<protein>
    <recommendedName>
        <fullName evidence="1">HTH cro/C1-type domain-containing protein</fullName>
    </recommendedName>
</protein>
<dbReference type="AlphaFoldDB" id="A0A2W5MVB3"/>
<feature type="domain" description="HTH cro/C1-type" evidence="1">
    <location>
        <begin position="24"/>
        <end position="78"/>
    </location>
</feature>
<name>A0A2W5MVB3_9BACT</name>
<proteinExistence type="predicted"/>
<evidence type="ECO:0000313" key="2">
    <source>
        <dbReference type="EMBL" id="PZQ45116.1"/>
    </source>
</evidence>
<comment type="caution">
    <text evidence="2">The sequence shown here is derived from an EMBL/GenBank/DDBJ whole genome shotgun (WGS) entry which is preliminary data.</text>
</comment>
<organism evidence="2 3">
    <name type="scientific">Micavibrio aeruginosavorus</name>
    <dbReference type="NCBI Taxonomy" id="349221"/>
    <lineage>
        <taxon>Bacteria</taxon>
        <taxon>Pseudomonadati</taxon>
        <taxon>Bdellovibrionota</taxon>
        <taxon>Bdellovibrionia</taxon>
        <taxon>Bdellovibrionales</taxon>
        <taxon>Pseudobdellovibrionaceae</taxon>
        <taxon>Micavibrio</taxon>
    </lineage>
</organism>
<dbReference type="InterPro" id="IPR001387">
    <property type="entry name" value="Cro/C1-type_HTH"/>
</dbReference>
<evidence type="ECO:0000259" key="1">
    <source>
        <dbReference type="PROSITE" id="PS50943"/>
    </source>
</evidence>